<dbReference type="PROSITE" id="PS51257">
    <property type="entry name" value="PROKAR_LIPOPROTEIN"/>
    <property type="match status" value="1"/>
</dbReference>
<organism evidence="1 2">
    <name type="scientific">Mesonia hippocampi</name>
    <dbReference type="NCBI Taxonomy" id="1628250"/>
    <lineage>
        <taxon>Bacteria</taxon>
        <taxon>Pseudomonadati</taxon>
        <taxon>Bacteroidota</taxon>
        <taxon>Flavobacteriia</taxon>
        <taxon>Flavobacteriales</taxon>
        <taxon>Flavobacteriaceae</taxon>
        <taxon>Mesonia</taxon>
    </lineage>
</organism>
<name>A0A840EID7_9FLAO</name>
<proteinExistence type="predicted"/>
<evidence type="ECO:0000313" key="1">
    <source>
        <dbReference type="EMBL" id="MBB4119092.1"/>
    </source>
</evidence>
<dbReference type="AlphaFoldDB" id="A0A840EID7"/>
<dbReference type="EMBL" id="JACIFO010000005">
    <property type="protein sequence ID" value="MBB4119092.1"/>
    <property type="molecule type" value="Genomic_DNA"/>
</dbReference>
<reference evidence="1 2" key="1">
    <citation type="submission" date="2020-08" db="EMBL/GenBank/DDBJ databases">
        <title>Genomic Encyclopedia of Type Strains, Phase IV (KMG-IV): sequencing the most valuable type-strain genomes for metagenomic binning, comparative biology and taxonomic classification.</title>
        <authorList>
            <person name="Goeker M."/>
        </authorList>
    </citation>
    <scope>NUCLEOTIDE SEQUENCE [LARGE SCALE GENOMIC DNA]</scope>
    <source>
        <strain evidence="1 2">DSM 29568</strain>
    </source>
</reference>
<evidence type="ECO:0000313" key="2">
    <source>
        <dbReference type="Proteomes" id="UP000553034"/>
    </source>
</evidence>
<dbReference type="RefSeq" id="WP_183477450.1">
    <property type="nucleotide sequence ID" value="NZ_JACIFO010000005.1"/>
</dbReference>
<comment type="caution">
    <text evidence="1">The sequence shown here is derived from an EMBL/GenBank/DDBJ whole genome shotgun (WGS) entry which is preliminary data.</text>
</comment>
<sequence>MKKLLLIALTLSLYACNSDDDKPQNPVEQLPKATQTGEGIFACLVDGKPFIDKSGGWFNCFYQYVDDGWHFGIHGIDESFEGTLFPDSIILGTTKKKISEGGVLQLIEISEGNASGGGGFTFSINDSQSSSTNQEYTGELTITKLDFESYIVSGTFWFDIKHPVTGDTIKIREGRFDTFFIM</sequence>
<accession>A0A840EID7</accession>
<gene>
    <name evidence="1" type="ORF">GGR32_001388</name>
</gene>
<protein>
    <submittedName>
        <fullName evidence="1">Uncharacterized protein</fullName>
    </submittedName>
</protein>
<keyword evidence="2" id="KW-1185">Reference proteome</keyword>
<dbReference type="Proteomes" id="UP000553034">
    <property type="component" value="Unassembled WGS sequence"/>
</dbReference>